<evidence type="ECO:0000313" key="2">
    <source>
        <dbReference type="Proteomes" id="UP000019276"/>
    </source>
</evidence>
<keyword evidence="2" id="KW-1185">Reference proteome</keyword>
<dbReference type="Proteomes" id="UP000019276">
    <property type="component" value="Unassembled WGS sequence"/>
</dbReference>
<dbReference type="InterPro" id="IPR035093">
    <property type="entry name" value="RelE/ParE_toxin_dom_sf"/>
</dbReference>
<gene>
    <name evidence="1" type="ORF">DS2_17115</name>
</gene>
<dbReference type="EMBL" id="ARZY01000045">
    <property type="protein sequence ID" value="EWH08481.1"/>
    <property type="molecule type" value="Genomic_DNA"/>
</dbReference>
<evidence type="ECO:0000313" key="1">
    <source>
        <dbReference type="EMBL" id="EWH08481.1"/>
    </source>
</evidence>
<protein>
    <recommendedName>
        <fullName evidence="3">RelE/StbE family addiction module toxin</fullName>
    </recommendedName>
</protein>
<dbReference type="AlphaFoldDB" id="W7Q8Y8"/>
<proteinExistence type="predicted"/>
<dbReference type="Pfam" id="PF15781">
    <property type="entry name" value="ParE-like_toxin"/>
    <property type="match status" value="1"/>
</dbReference>
<evidence type="ECO:0008006" key="3">
    <source>
        <dbReference type="Google" id="ProtNLM"/>
    </source>
</evidence>
<name>W7Q8Y8_9ALTE</name>
<dbReference type="OrthoDB" id="5296677at2"/>
<dbReference type="InterPro" id="IPR031552">
    <property type="entry name" value="ParE-like_toxin"/>
</dbReference>
<organism evidence="1 2">
    <name type="scientific">Catenovulum agarivorans DS-2</name>
    <dbReference type="NCBI Taxonomy" id="1328313"/>
    <lineage>
        <taxon>Bacteria</taxon>
        <taxon>Pseudomonadati</taxon>
        <taxon>Pseudomonadota</taxon>
        <taxon>Gammaproteobacteria</taxon>
        <taxon>Alteromonadales</taxon>
        <taxon>Alteromonadaceae</taxon>
        <taxon>Catenovulum</taxon>
    </lineage>
</organism>
<dbReference type="PATRIC" id="fig|1328313.3.peg.3497"/>
<sequence>MSEEVKEIEVFESRRFSKALSKLSDQQLKTVEDYIEKIIEDPNLGEQKKGDLSHVRVYKFKLDNQLALLGYSYVQGQLQLYLLNLASHENFYRDMKKQRKSDLNLIK</sequence>
<dbReference type="RefSeq" id="WP_035016151.1">
    <property type="nucleotide sequence ID" value="NZ_ARZY01000045.1"/>
</dbReference>
<dbReference type="eggNOG" id="COG2026">
    <property type="taxonomic scope" value="Bacteria"/>
</dbReference>
<accession>W7Q8Y8</accession>
<comment type="caution">
    <text evidence="1">The sequence shown here is derived from an EMBL/GenBank/DDBJ whole genome shotgun (WGS) entry which is preliminary data.</text>
</comment>
<reference evidence="1 2" key="1">
    <citation type="journal article" date="2014" name="Genome Announc.">
        <title>Draft Genome Sequence of the Agar-Degrading Bacterium Catenovulum sp. Strain DS-2, Isolated from Intestines of Haliotis diversicolor.</title>
        <authorList>
            <person name="Shan D."/>
            <person name="Li X."/>
            <person name="Gu Z."/>
            <person name="Wei G."/>
            <person name="Gao Z."/>
            <person name="Shao Z."/>
        </authorList>
    </citation>
    <scope>NUCLEOTIDE SEQUENCE [LARGE SCALE GENOMIC DNA]</scope>
    <source>
        <strain evidence="1 2">DS-2</strain>
    </source>
</reference>
<dbReference type="STRING" id="1328313.DS2_17115"/>
<dbReference type="Gene3D" id="3.30.2310.20">
    <property type="entry name" value="RelE-like"/>
    <property type="match status" value="1"/>
</dbReference>